<dbReference type="GO" id="GO:0016779">
    <property type="term" value="F:nucleotidyltransferase activity"/>
    <property type="evidence" value="ECO:0007669"/>
    <property type="project" value="UniProtKB-KW"/>
</dbReference>
<dbReference type="SUPFAM" id="SSF48403">
    <property type="entry name" value="Ankyrin repeat"/>
    <property type="match status" value="1"/>
</dbReference>
<keyword evidence="11" id="KW-0520">NAD</keyword>
<reference evidence="12" key="1">
    <citation type="submission" date="2021-02" db="EMBL/GenBank/DDBJ databases">
        <authorList>
            <person name="Nowell W R."/>
        </authorList>
    </citation>
    <scope>NUCLEOTIDE SEQUENCE</scope>
</reference>
<dbReference type="Pfam" id="PF12796">
    <property type="entry name" value="Ank_2"/>
    <property type="match status" value="1"/>
</dbReference>
<dbReference type="EC" id="2.4.2.31" evidence="11"/>
<dbReference type="AlphaFoldDB" id="A0A818F2M3"/>
<dbReference type="PANTHER" id="PTHR10339:SF25">
    <property type="entry name" value="SECRETED EXOENZYME S"/>
    <property type="match status" value="1"/>
</dbReference>
<evidence type="ECO:0000256" key="11">
    <source>
        <dbReference type="RuleBase" id="RU361228"/>
    </source>
</evidence>
<dbReference type="OrthoDB" id="416222at2759"/>
<organism evidence="12 13">
    <name type="scientific">Rotaria socialis</name>
    <dbReference type="NCBI Taxonomy" id="392032"/>
    <lineage>
        <taxon>Eukaryota</taxon>
        <taxon>Metazoa</taxon>
        <taxon>Spiralia</taxon>
        <taxon>Gnathifera</taxon>
        <taxon>Rotifera</taxon>
        <taxon>Eurotatoria</taxon>
        <taxon>Bdelloidea</taxon>
        <taxon>Philodinida</taxon>
        <taxon>Philodinidae</taxon>
        <taxon>Rotaria</taxon>
    </lineage>
</organism>
<dbReference type="Gene3D" id="3.90.176.10">
    <property type="entry name" value="Toxin ADP-ribosyltransferase, Chain A, domain 1"/>
    <property type="match status" value="3"/>
</dbReference>
<keyword evidence="10" id="KW-0040">ANK repeat</keyword>
<keyword evidence="7" id="KW-0548">Nucleotidyltransferase</keyword>
<evidence type="ECO:0000256" key="9">
    <source>
        <dbReference type="ARBA" id="ARBA00047597"/>
    </source>
</evidence>
<gene>
    <name evidence="12" type="ORF">TIS948_LOCUS33064</name>
</gene>
<dbReference type="GO" id="GO:0003950">
    <property type="term" value="F:NAD+ poly-ADP-ribosyltransferase activity"/>
    <property type="evidence" value="ECO:0007669"/>
    <property type="project" value="TreeGrafter"/>
</dbReference>
<dbReference type="Gene3D" id="1.25.40.20">
    <property type="entry name" value="Ankyrin repeat-containing domain"/>
    <property type="match status" value="1"/>
</dbReference>
<keyword evidence="8" id="KW-0843">Virulence</keyword>
<evidence type="ECO:0000313" key="13">
    <source>
        <dbReference type="Proteomes" id="UP000663825"/>
    </source>
</evidence>
<keyword evidence="11" id="KW-0521">NADP</keyword>
<dbReference type="SUPFAM" id="SSF56399">
    <property type="entry name" value="ADP-ribosylation"/>
    <property type="match status" value="3"/>
</dbReference>
<dbReference type="Proteomes" id="UP000663825">
    <property type="component" value="Unassembled WGS sequence"/>
</dbReference>
<comment type="subcellular location">
    <subcellularLocation>
        <location evidence="1">Secreted</location>
    </subcellularLocation>
</comment>
<evidence type="ECO:0000313" key="12">
    <source>
        <dbReference type="EMBL" id="CAF3467136.1"/>
    </source>
</evidence>
<evidence type="ECO:0000256" key="8">
    <source>
        <dbReference type="ARBA" id="ARBA00023026"/>
    </source>
</evidence>
<dbReference type="InterPro" id="IPR002110">
    <property type="entry name" value="Ankyrin_rpt"/>
</dbReference>
<dbReference type="PROSITE" id="PS51996">
    <property type="entry name" value="TR_MART"/>
    <property type="match status" value="2"/>
</dbReference>
<dbReference type="InterPro" id="IPR050999">
    <property type="entry name" value="ADP-ribosyltransferase_ARG"/>
</dbReference>
<sequence>MSKESTAQSKLRLTDIADEPLPSIDRILGCAQMPLVSLEEAVKPLISIVPDVRRRVYVAKENCDNPADGLTQDESASIMLYTMEWEPADECLYHVLNEVLRSEDRRRHLRPWHLFLRLFLNALFRLPLLSTTVYRGVRLDLSMQYREGETIVWWGFSYCTTSVNVLQSEQFLGKTGHRTMFAIKCHSGRDIHRHSSYEAENAVLLMAGTQFKVISCLTQGDLHIIQLEETIPPLPLVQPPPKPMPSPIKPMPIDDGAPEEAFVQRDLYFKDVNMWPELIPFIRGCEKMALVSLEEAVEPLISILPDVQRQAYVAKENCDNPADGLTQDESASIMLYTMEWGPADECLYHVLNKVLRSEDQRRQLRPWHLFLRLFLNALFRLPLLSTTVYRGARSDLSMQYREGETIVWWGFSDCTTSVSVLESFLGKTGHRTMFAIKSHSGRAIHRHSWLEAENEVLLMAGTQFKVISCLDQGDLHIIQVEETIPPLPLVQPPPKPAPSPIKPMPIGPSSDTSKISPFYDACRENNISLVENYLKTMTVEEINRIEPNGSTALHVAAYRGHEKIVELLLQKGASYLTINKYNLTPLDEAKTDKIRQLIHRRMNKKRFVSDSVEWILQTNDADYQAHEYFKKLESYGKDPQFHKLIIYIRKNYLEKDLQDVDGINTIKEYFDKAINEKDPAYLLTAYTAETGFYTTLNVDLAKLHLENLTSKENLSRAYYIGIIARHPKFETLSFTGEVFRGMMITASDVTKYKVGTRILTKTFSSTSKQKHVASTFHEKKTDKDDRLSAICIYQIRNNRTAFDIQRLSLFAYEEEVLILPYSAFKIIDVIQNKEHSPQVEIKLRECEPWL</sequence>
<evidence type="ECO:0000256" key="4">
    <source>
        <dbReference type="ARBA" id="ARBA00022656"/>
    </source>
</evidence>
<dbReference type="PROSITE" id="PS50088">
    <property type="entry name" value="ANK_REPEAT"/>
    <property type="match status" value="1"/>
</dbReference>
<keyword evidence="5 11" id="KW-0328">Glycosyltransferase</keyword>
<dbReference type="Pfam" id="PF01129">
    <property type="entry name" value="ART"/>
    <property type="match status" value="3"/>
</dbReference>
<dbReference type="GO" id="GO:0106274">
    <property type="term" value="F:NAD+-protein-arginine ADP-ribosyltransferase activity"/>
    <property type="evidence" value="ECO:0007669"/>
    <property type="project" value="UniProtKB-EC"/>
</dbReference>
<keyword evidence="3" id="KW-0964">Secreted</keyword>
<evidence type="ECO:0000256" key="7">
    <source>
        <dbReference type="ARBA" id="ARBA00022695"/>
    </source>
</evidence>
<keyword evidence="6 11" id="KW-0808">Transferase</keyword>
<proteinExistence type="inferred from homology"/>
<dbReference type="InterPro" id="IPR036770">
    <property type="entry name" value="Ankyrin_rpt-contain_sf"/>
</dbReference>
<comment type="caution">
    <text evidence="12">The sequence shown here is derived from an EMBL/GenBank/DDBJ whole genome shotgun (WGS) entry which is preliminary data.</text>
</comment>
<dbReference type="EMBL" id="CAJNXB010006119">
    <property type="protein sequence ID" value="CAF3467136.1"/>
    <property type="molecule type" value="Genomic_DNA"/>
</dbReference>
<protein>
    <recommendedName>
        <fullName evidence="11">NAD(P)(+)--arginine ADP-ribosyltransferase</fullName>
        <ecNumber evidence="11">2.4.2.31</ecNumber>
    </recommendedName>
    <alternativeName>
        <fullName evidence="11">Mono(ADP-ribosyl)transferase</fullName>
    </alternativeName>
</protein>
<dbReference type="PROSITE" id="PS50297">
    <property type="entry name" value="ANK_REP_REGION"/>
    <property type="match status" value="1"/>
</dbReference>
<comment type="catalytic activity">
    <reaction evidence="9 11">
        <text>L-arginyl-[protein] + NAD(+) = N(omega)-(ADP-D-ribosyl)-L-arginyl-[protein] + nicotinamide + H(+)</text>
        <dbReference type="Rhea" id="RHEA:19149"/>
        <dbReference type="Rhea" id="RHEA-COMP:10532"/>
        <dbReference type="Rhea" id="RHEA-COMP:15087"/>
        <dbReference type="ChEBI" id="CHEBI:15378"/>
        <dbReference type="ChEBI" id="CHEBI:17154"/>
        <dbReference type="ChEBI" id="CHEBI:29965"/>
        <dbReference type="ChEBI" id="CHEBI:57540"/>
        <dbReference type="ChEBI" id="CHEBI:142554"/>
        <dbReference type="EC" id="2.4.2.31"/>
    </reaction>
</comment>
<evidence type="ECO:0000256" key="2">
    <source>
        <dbReference type="ARBA" id="ARBA00009558"/>
    </source>
</evidence>
<feature type="repeat" description="ANK" evidence="10">
    <location>
        <begin position="548"/>
        <end position="580"/>
    </location>
</feature>
<evidence type="ECO:0000256" key="6">
    <source>
        <dbReference type="ARBA" id="ARBA00022679"/>
    </source>
</evidence>
<comment type="similarity">
    <text evidence="2 11">Belongs to the Arg-specific ADP-ribosyltransferase family.</text>
</comment>
<dbReference type="GO" id="GO:0090729">
    <property type="term" value="F:toxin activity"/>
    <property type="evidence" value="ECO:0007669"/>
    <property type="project" value="UniProtKB-KW"/>
</dbReference>
<keyword evidence="4" id="KW-0800">Toxin</keyword>
<name>A0A818F2M3_9BILA</name>
<dbReference type="SMART" id="SM00248">
    <property type="entry name" value="ANK"/>
    <property type="match status" value="2"/>
</dbReference>
<dbReference type="GO" id="GO:0005576">
    <property type="term" value="C:extracellular region"/>
    <property type="evidence" value="ECO:0007669"/>
    <property type="project" value="UniProtKB-SubCell"/>
</dbReference>
<evidence type="ECO:0000256" key="3">
    <source>
        <dbReference type="ARBA" id="ARBA00022525"/>
    </source>
</evidence>
<dbReference type="PANTHER" id="PTHR10339">
    <property type="entry name" value="ADP-RIBOSYLTRANSFERASE"/>
    <property type="match status" value="1"/>
</dbReference>
<accession>A0A818F2M3</accession>
<evidence type="ECO:0000256" key="10">
    <source>
        <dbReference type="PROSITE-ProRule" id="PRU00023"/>
    </source>
</evidence>
<dbReference type="InterPro" id="IPR000768">
    <property type="entry name" value="ART"/>
</dbReference>
<evidence type="ECO:0000256" key="1">
    <source>
        <dbReference type="ARBA" id="ARBA00004613"/>
    </source>
</evidence>
<evidence type="ECO:0000256" key="5">
    <source>
        <dbReference type="ARBA" id="ARBA00022676"/>
    </source>
</evidence>